<evidence type="ECO:0000313" key="1">
    <source>
        <dbReference type="EMBL" id="MBB4908246.1"/>
    </source>
</evidence>
<proteinExistence type="predicted"/>
<comment type="caution">
    <text evidence="1">The sequence shown here is derived from an EMBL/GenBank/DDBJ whole genome shotgun (WGS) entry which is preliminary data.</text>
</comment>
<accession>A0A7W7Q7V3</accession>
<dbReference type="Proteomes" id="UP000520767">
    <property type="component" value="Unassembled WGS sequence"/>
</dbReference>
<protein>
    <submittedName>
        <fullName evidence="1">Uncharacterized protein</fullName>
    </submittedName>
</protein>
<evidence type="ECO:0000313" key="2">
    <source>
        <dbReference type="Proteomes" id="UP000520767"/>
    </source>
</evidence>
<name>A0A7W7Q7V3_9PSEU</name>
<gene>
    <name evidence="1" type="ORF">FHR82_004488</name>
</gene>
<dbReference type="AlphaFoldDB" id="A0A7W7Q7V3"/>
<organism evidence="1 2">
    <name type="scientific">Actinophytocola algeriensis</name>
    <dbReference type="NCBI Taxonomy" id="1768010"/>
    <lineage>
        <taxon>Bacteria</taxon>
        <taxon>Bacillati</taxon>
        <taxon>Actinomycetota</taxon>
        <taxon>Actinomycetes</taxon>
        <taxon>Pseudonocardiales</taxon>
        <taxon>Pseudonocardiaceae</taxon>
    </lineage>
</organism>
<reference evidence="1 2" key="1">
    <citation type="submission" date="2020-08" db="EMBL/GenBank/DDBJ databases">
        <title>Genomic Encyclopedia of Type Strains, Phase III (KMG-III): the genomes of soil and plant-associated and newly described type strains.</title>
        <authorList>
            <person name="Whitman W."/>
        </authorList>
    </citation>
    <scope>NUCLEOTIDE SEQUENCE [LARGE SCALE GENOMIC DNA]</scope>
    <source>
        <strain evidence="1 2">CECT 8960</strain>
    </source>
</reference>
<sequence length="35" mass="3872">MVLVDPGSAAVAPVADRYYYAERTAEGVRRRIESC</sequence>
<keyword evidence="2" id="KW-1185">Reference proteome</keyword>
<dbReference type="EMBL" id="JACHJQ010000004">
    <property type="protein sequence ID" value="MBB4908246.1"/>
    <property type="molecule type" value="Genomic_DNA"/>
</dbReference>